<accession>G8LXS9</accession>
<dbReference type="EMBL" id="CP003065">
    <property type="protein sequence ID" value="AEV68832.1"/>
    <property type="molecule type" value="Genomic_DNA"/>
</dbReference>
<evidence type="ECO:0000259" key="2">
    <source>
        <dbReference type="Pfam" id="PF07670"/>
    </source>
</evidence>
<dbReference type="NCBIfam" id="TIGR02871">
    <property type="entry name" value="spore_ylbJ"/>
    <property type="match status" value="1"/>
</dbReference>
<sequence length="422" mass="46279" precursor="true">MSLYAFAVLSGMLLIALYNFKPTSVIYLKRLSLPIICTVFVLLLIIFSNTAVSSASRGLNLWLNVVFPSLFPFFVASEILYRTGFIKSLGILLEPIMRPLFNVPGCGSFALAMGITSGYPVGAKLTAKMREEKLLTKTESERLLSFTNNSGPLFIVGAVAVGMFNTPKIGFILLFCHILACITVGIFFRFYGCKKTSGKNPECSNILKKFKKELANTQSVNIGEILGDSIRSSINTILTIGGFIILFSVIINLLLETGVINIAAAFLSLLFPLSGISREIISSVLSGFFEITTGINMISKLEGISFAQQLSAISLILGWAGLSVHFQVYSIISKTDISIKPYLFGKLMHGLFAALYVSIFMNLSIIPDLESQSVFGYFTYTSDWSCLNYFVKSIENVLISLAVLIVMAGISFLVKICKRLKE</sequence>
<reference evidence="3 4" key="2">
    <citation type="journal article" date="2012" name="Stand. Genomic Sci.">
        <title>Complete Genome Sequence of Clostridium clariflavum DSM 19732.</title>
        <authorList>
            <person name="Izquierdo J.A."/>
            <person name="Goodwin L."/>
            <person name="Davenport K.W."/>
            <person name="Teshima H."/>
            <person name="Bruce D."/>
            <person name="Detter C."/>
            <person name="Tapia R."/>
            <person name="Han S."/>
            <person name="Land M."/>
            <person name="Hauser L."/>
            <person name="Jeffries C.D."/>
            <person name="Han J."/>
            <person name="Pitluck S."/>
            <person name="Nolan M."/>
            <person name="Chen A."/>
            <person name="Huntemann M."/>
            <person name="Mavromatis K."/>
            <person name="Mikhailova N."/>
            <person name="Liolios K."/>
            <person name="Woyke T."/>
            <person name="Lynd L.R."/>
        </authorList>
    </citation>
    <scope>NUCLEOTIDE SEQUENCE [LARGE SCALE GENOMIC DNA]</scope>
    <source>
        <strain evidence="4">DSM 19732 / NBRC 101661 / EBR45</strain>
    </source>
</reference>
<dbReference type="Pfam" id="PF07670">
    <property type="entry name" value="Gate"/>
    <property type="match status" value="1"/>
</dbReference>
<dbReference type="RefSeq" id="WP_014255411.1">
    <property type="nucleotide sequence ID" value="NC_016627.1"/>
</dbReference>
<feature type="transmembrane region" description="Helical" evidence="1">
    <location>
        <begin position="310"/>
        <end position="332"/>
    </location>
</feature>
<dbReference type="HOGENOM" id="CLU_051469_1_0_9"/>
<feature type="transmembrane region" description="Helical" evidence="1">
    <location>
        <begin position="32"/>
        <end position="52"/>
    </location>
</feature>
<name>G8LXS9_ACECE</name>
<reference evidence="4" key="1">
    <citation type="submission" date="2011-12" db="EMBL/GenBank/DDBJ databases">
        <title>Complete sequence of Clostridium clariflavum DSM 19732.</title>
        <authorList>
            <consortium name="US DOE Joint Genome Institute"/>
            <person name="Lucas S."/>
            <person name="Han J."/>
            <person name="Lapidus A."/>
            <person name="Cheng J.-F."/>
            <person name="Goodwin L."/>
            <person name="Pitluck S."/>
            <person name="Peters L."/>
            <person name="Teshima H."/>
            <person name="Detter J.C."/>
            <person name="Han C."/>
            <person name="Tapia R."/>
            <person name="Land M."/>
            <person name="Hauser L."/>
            <person name="Kyrpides N."/>
            <person name="Ivanova N."/>
            <person name="Pagani I."/>
            <person name="Kitzmiller T."/>
            <person name="Lynd L."/>
            <person name="Izquierdo J."/>
            <person name="Woyke T."/>
        </authorList>
    </citation>
    <scope>NUCLEOTIDE SEQUENCE [LARGE SCALE GENOMIC DNA]</scope>
    <source>
        <strain evidence="4">DSM 19732 / NBRC 101661 / EBR45</strain>
    </source>
</reference>
<dbReference type="STRING" id="720554.Clocl_2241"/>
<organism evidence="3 4">
    <name type="scientific">Acetivibrio clariflavus (strain DSM 19732 / NBRC 101661 / EBR45)</name>
    <name type="common">Clostridium clariflavum</name>
    <dbReference type="NCBI Taxonomy" id="720554"/>
    <lineage>
        <taxon>Bacteria</taxon>
        <taxon>Bacillati</taxon>
        <taxon>Bacillota</taxon>
        <taxon>Clostridia</taxon>
        <taxon>Eubacteriales</taxon>
        <taxon>Oscillospiraceae</taxon>
        <taxon>Acetivibrio</taxon>
    </lineage>
</organism>
<feature type="transmembrane region" description="Helical" evidence="1">
    <location>
        <begin position="169"/>
        <end position="191"/>
    </location>
</feature>
<dbReference type="InterPro" id="IPR011642">
    <property type="entry name" value="Gate_dom"/>
</dbReference>
<feature type="transmembrane region" description="Helical" evidence="1">
    <location>
        <begin position="344"/>
        <end position="366"/>
    </location>
</feature>
<feature type="transmembrane region" description="Helical" evidence="1">
    <location>
        <begin position="397"/>
        <end position="417"/>
    </location>
</feature>
<feature type="domain" description="Nucleoside transporter/FeoB GTPase Gate" evidence="2">
    <location>
        <begin position="65"/>
        <end position="160"/>
    </location>
</feature>
<dbReference type="eggNOG" id="COG3314">
    <property type="taxonomic scope" value="Bacteria"/>
</dbReference>
<evidence type="ECO:0000256" key="1">
    <source>
        <dbReference type="SAM" id="Phobius"/>
    </source>
</evidence>
<keyword evidence="1" id="KW-0812">Transmembrane</keyword>
<feature type="transmembrane region" description="Helical" evidence="1">
    <location>
        <begin position="143"/>
        <end position="163"/>
    </location>
</feature>
<dbReference type="InterPro" id="IPR014226">
    <property type="entry name" value="Spore_IM_YlbJ"/>
</dbReference>
<dbReference type="OrthoDB" id="1645614at2"/>
<dbReference type="Proteomes" id="UP000005435">
    <property type="component" value="Chromosome"/>
</dbReference>
<proteinExistence type="predicted"/>
<dbReference type="AlphaFoldDB" id="G8LXS9"/>
<keyword evidence="1" id="KW-1133">Transmembrane helix</keyword>
<gene>
    <name evidence="3" type="ordered locus">Clocl_2241</name>
</gene>
<protein>
    <submittedName>
        <fullName evidence="3">Sporulation integral membrane protein YlbJ</fullName>
    </submittedName>
</protein>
<feature type="transmembrane region" description="Helical" evidence="1">
    <location>
        <begin position="59"/>
        <end position="81"/>
    </location>
</feature>
<dbReference type="KEGG" id="ccl:Clocl_2241"/>
<keyword evidence="1" id="KW-0472">Membrane</keyword>
<evidence type="ECO:0000313" key="4">
    <source>
        <dbReference type="Proteomes" id="UP000005435"/>
    </source>
</evidence>
<keyword evidence="4" id="KW-1185">Reference proteome</keyword>
<evidence type="ECO:0000313" key="3">
    <source>
        <dbReference type="EMBL" id="AEV68832.1"/>
    </source>
</evidence>
<feature type="transmembrane region" description="Helical" evidence="1">
    <location>
        <begin position="101"/>
        <end position="122"/>
    </location>
</feature>
<feature type="transmembrane region" description="Helical" evidence="1">
    <location>
        <begin position="234"/>
        <end position="251"/>
    </location>
</feature>